<gene>
    <name evidence="4" type="ORF">ACFQSB_22160</name>
</gene>
<accession>A0ABW2P5M2</accession>
<dbReference type="InterPro" id="IPR003594">
    <property type="entry name" value="HATPase_dom"/>
</dbReference>
<keyword evidence="1" id="KW-0808">Transferase</keyword>
<dbReference type="InterPro" id="IPR050267">
    <property type="entry name" value="Anti-sigma-factor_SerPK"/>
</dbReference>
<evidence type="ECO:0000313" key="5">
    <source>
        <dbReference type="Proteomes" id="UP001596496"/>
    </source>
</evidence>
<sequence>MSQMSDGLRVACWEIPGDASVVGKVRAMVKEALGGWKLSGLADDVTLVVGELLANAISYGEPPIRVSLWAGDGDLFVWVTDHGPGQPHRLDLGLDSTHGRGLAIVAALAHGHGVTPLTGATGKTVWARWSHSSARHHDGSGSGGEGNLPWDAVV</sequence>
<proteinExistence type="predicted"/>
<dbReference type="PANTHER" id="PTHR35526">
    <property type="entry name" value="ANTI-SIGMA-F FACTOR RSBW-RELATED"/>
    <property type="match status" value="1"/>
</dbReference>
<evidence type="ECO:0000256" key="1">
    <source>
        <dbReference type="ARBA" id="ARBA00022527"/>
    </source>
</evidence>
<keyword evidence="4" id="KW-0547">Nucleotide-binding</keyword>
<dbReference type="EMBL" id="JBHTCG010000015">
    <property type="protein sequence ID" value="MFC7384932.1"/>
    <property type="molecule type" value="Genomic_DNA"/>
</dbReference>
<feature type="region of interest" description="Disordered" evidence="2">
    <location>
        <begin position="133"/>
        <end position="154"/>
    </location>
</feature>
<dbReference type="SUPFAM" id="SSF55874">
    <property type="entry name" value="ATPase domain of HSP90 chaperone/DNA topoisomerase II/histidine kinase"/>
    <property type="match status" value="1"/>
</dbReference>
<organism evidence="4 5">
    <name type="scientific">Sphaerisporangium rhizosphaerae</name>
    <dbReference type="NCBI Taxonomy" id="2269375"/>
    <lineage>
        <taxon>Bacteria</taxon>
        <taxon>Bacillati</taxon>
        <taxon>Actinomycetota</taxon>
        <taxon>Actinomycetes</taxon>
        <taxon>Streptosporangiales</taxon>
        <taxon>Streptosporangiaceae</taxon>
        <taxon>Sphaerisporangium</taxon>
    </lineage>
</organism>
<feature type="domain" description="Histidine kinase/HSP90-like ATPase" evidence="3">
    <location>
        <begin position="18"/>
        <end position="129"/>
    </location>
</feature>
<reference evidence="5" key="1">
    <citation type="journal article" date="2019" name="Int. J. Syst. Evol. Microbiol.">
        <title>The Global Catalogue of Microorganisms (GCM) 10K type strain sequencing project: providing services to taxonomists for standard genome sequencing and annotation.</title>
        <authorList>
            <consortium name="The Broad Institute Genomics Platform"/>
            <consortium name="The Broad Institute Genome Sequencing Center for Infectious Disease"/>
            <person name="Wu L."/>
            <person name="Ma J."/>
        </authorList>
    </citation>
    <scope>NUCLEOTIDE SEQUENCE [LARGE SCALE GENOMIC DNA]</scope>
    <source>
        <strain evidence="5">CECT 7649</strain>
    </source>
</reference>
<name>A0ABW2P5M2_9ACTN</name>
<keyword evidence="1" id="KW-0723">Serine/threonine-protein kinase</keyword>
<dbReference type="Proteomes" id="UP001596496">
    <property type="component" value="Unassembled WGS sequence"/>
</dbReference>
<evidence type="ECO:0000313" key="4">
    <source>
        <dbReference type="EMBL" id="MFC7384932.1"/>
    </source>
</evidence>
<keyword evidence="1" id="KW-0418">Kinase</keyword>
<dbReference type="Pfam" id="PF13581">
    <property type="entry name" value="HATPase_c_2"/>
    <property type="match status" value="1"/>
</dbReference>
<dbReference type="PANTHER" id="PTHR35526:SF3">
    <property type="entry name" value="ANTI-SIGMA-F FACTOR RSBW"/>
    <property type="match status" value="1"/>
</dbReference>
<dbReference type="RefSeq" id="WP_380828790.1">
    <property type="nucleotide sequence ID" value="NZ_JBHTCG010000015.1"/>
</dbReference>
<keyword evidence="5" id="KW-1185">Reference proteome</keyword>
<keyword evidence="4" id="KW-0067">ATP-binding</keyword>
<dbReference type="InterPro" id="IPR036890">
    <property type="entry name" value="HATPase_C_sf"/>
</dbReference>
<dbReference type="CDD" id="cd16936">
    <property type="entry name" value="HATPase_RsbW-like"/>
    <property type="match status" value="1"/>
</dbReference>
<protein>
    <submittedName>
        <fullName evidence="4">ATP-binding protein</fullName>
    </submittedName>
</protein>
<comment type="caution">
    <text evidence="4">The sequence shown here is derived from an EMBL/GenBank/DDBJ whole genome shotgun (WGS) entry which is preliminary data.</text>
</comment>
<evidence type="ECO:0000256" key="2">
    <source>
        <dbReference type="SAM" id="MobiDB-lite"/>
    </source>
</evidence>
<dbReference type="Gene3D" id="3.30.565.10">
    <property type="entry name" value="Histidine kinase-like ATPase, C-terminal domain"/>
    <property type="match status" value="1"/>
</dbReference>
<evidence type="ECO:0000259" key="3">
    <source>
        <dbReference type="Pfam" id="PF13581"/>
    </source>
</evidence>
<dbReference type="GO" id="GO:0005524">
    <property type="term" value="F:ATP binding"/>
    <property type="evidence" value="ECO:0007669"/>
    <property type="project" value="UniProtKB-KW"/>
</dbReference>